<dbReference type="Gene3D" id="3.30.70.20">
    <property type="match status" value="1"/>
</dbReference>
<feature type="transmembrane region" description="Helical" evidence="7">
    <location>
        <begin position="36"/>
        <end position="57"/>
    </location>
</feature>
<evidence type="ECO:0000313" key="10">
    <source>
        <dbReference type="Proteomes" id="UP000070589"/>
    </source>
</evidence>
<proteinExistence type="predicted"/>
<feature type="transmembrane region" description="Helical" evidence="7">
    <location>
        <begin position="111"/>
        <end position="129"/>
    </location>
</feature>
<feature type="domain" description="4Fe-4S ferredoxin-type" evidence="8">
    <location>
        <begin position="153"/>
        <end position="183"/>
    </location>
</feature>
<dbReference type="GO" id="GO:0051539">
    <property type="term" value="F:4 iron, 4 sulfur cluster binding"/>
    <property type="evidence" value="ECO:0007669"/>
    <property type="project" value="UniProtKB-KW"/>
</dbReference>
<keyword evidence="6" id="KW-0411">Iron-sulfur</keyword>
<evidence type="ECO:0000256" key="3">
    <source>
        <dbReference type="ARBA" id="ARBA00022723"/>
    </source>
</evidence>
<evidence type="ECO:0000256" key="4">
    <source>
        <dbReference type="ARBA" id="ARBA00022982"/>
    </source>
</evidence>
<evidence type="ECO:0000256" key="2">
    <source>
        <dbReference type="ARBA" id="ARBA00022485"/>
    </source>
</evidence>
<keyword evidence="7" id="KW-0812">Transmembrane</keyword>
<dbReference type="InterPro" id="IPR051684">
    <property type="entry name" value="Electron_Trans/Redox"/>
</dbReference>
<dbReference type="PROSITE" id="PS00198">
    <property type="entry name" value="4FE4S_FER_1"/>
    <property type="match status" value="2"/>
</dbReference>
<dbReference type="SUPFAM" id="SSF54862">
    <property type="entry name" value="4Fe-4S ferredoxins"/>
    <property type="match status" value="1"/>
</dbReference>
<dbReference type="Proteomes" id="UP000070589">
    <property type="component" value="Unassembled WGS sequence"/>
</dbReference>
<evidence type="ECO:0000256" key="7">
    <source>
        <dbReference type="SAM" id="Phobius"/>
    </source>
</evidence>
<dbReference type="PANTHER" id="PTHR30176">
    <property type="entry name" value="FERREDOXIN-TYPE PROTEIN NAPH"/>
    <property type="match status" value="1"/>
</dbReference>
<keyword evidence="5" id="KW-0408">Iron</keyword>
<evidence type="ECO:0000313" key="9">
    <source>
        <dbReference type="EMBL" id="KXA89714.1"/>
    </source>
</evidence>
<feature type="transmembrane region" description="Helical" evidence="7">
    <location>
        <begin position="12"/>
        <end position="30"/>
    </location>
</feature>
<keyword evidence="3" id="KW-0479">Metal-binding</keyword>
<dbReference type="InterPro" id="IPR017900">
    <property type="entry name" value="4Fe4S_Fe_S_CS"/>
</dbReference>
<accession>A0A133U685</accession>
<evidence type="ECO:0000259" key="8">
    <source>
        <dbReference type="PROSITE" id="PS51379"/>
    </source>
</evidence>
<comment type="caution">
    <text evidence="9">The sequence shown here is derived from an EMBL/GenBank/DDBJ whole genome shotgun (WGS) entry which is preliminary data.</text>
</comment>
<keyword evidence="7" id="KW-1133">Transmembrane helix</keyword>
<dbReference type="Pfam" id="PF12801">
    <property type="entry name" value="Fer4_5"/>
    <property type="match status" value="2"/>
</dbReference>
<name>A0A133U685_9EURY</name>
<dbReference type="GO" id="GO:0016491">
    <property type="term" value="F:oxidoreductase activity"/>
    <property type="evidence" value="ECO:0007669"/>
    <property type="project" value="UniProtKB-ARBA"/>
</dbReference>
<gene>
    <name evidence="9" type="ORF">AKJ62_02480</name>
</gene>
<dbReference type="GO" id="GO:0046872">
    <property type="term" value="F:metal ion binding"/>
    <property type="evidence" value="ECO:0007669"/>
    <property type="project" value="UniProtKB-KW"/>
</dbReference>
<dbReference type="InterPro" id="IPR017896">
    <property type="entry name" value="4Fe4S_Fe-S-bd"/>
</dbReference>
<organism evidence="9 10">
    <name type="scientific">candidate division MSBL1 archaeon SCGC-AAA259D14</name>
    <dbReference type="NCBI Taxonomy" id="1698261"/>
    <lineage>
        <taxon>Archaea</taxon>
        <taxon>Methanobacteriati</taxon>
        <taxon>Methanobacteriota</taxon>
        <taxon>candidate division MSBL1</taxon>
    </lineage>
</organism>
<sequence>MADKKGVYYSRIVSQIIFLTVFFGLIWTGFTQVWLVIFGVGVIGSLFFGRFYCGWVCPINTLSRPIKWVYKKSGKNRLKTPSILRKNVWRWVALIAFISGIVYVKTTGLRLPVFLIVVLIGAGFFLVFGEETFHKYLCPYGAILSVASKFARYGLIVDKSECIGCGKCQEVCPNNTIITLDSDVRYIEDRECLNCFRCEESCPVDVIKYGKT</sequence>
<keyword evidence="2" id="KW-0004">4Fe-4S</keyword>
<dbReference type="PROSITE" id="PS51379">
    <property type="entry name" value="4FE4S_FER_2"/>
    <property type="match status" value="2"/>
</dbReference>
<keyword evidence="1" id="KW-0813">Transport</keyword>
<evidence type="ECO:0000256" key="5">
    <source>
        <dbReference type="ARBA" id="ARBA00023004"/>
    </source>
</evidence>
<dbReference type="GO" id="GO:0005886">
    <property type="term" value="C:plasma membrane"/>
    <property type="evidence" value="ECO:0007669"/>
    <property type="project" value="TreeGrafter"/>
</dbReference>
<keyword evidence="4" id="KW-0249">Electron transport</keyword>
<feature type="domain" description="4Fe-4S ferredoxin-type" evidence="8">
    <location>
        <begin position="184"/>
        <end position="212"/>
    </location>
</feature>
<feature type="transmembrane region" description="Helical" evidence="7">
    <location>
        <begin position="88"/>
        <end position="105"/>
    </location>
</feature>
<dbReference type="Pfam" id="PF13237">
    <property type="entry name" value="Fer4_10"/>
    <property type="match status" value="1"/>
</dbReference>
<keyword evidence="10" id="KW-1185">Reference proteome</keyword>
<protein>
    <recommendedName>
        <fullName evidence="8">4Fe-4S ferredoxin-type domain-containing protein</fullName>
    </recommendedName>
</protein>
<evidence type="ECO:0000256" key="1">
    <source>
        <dbReference type="ARBA" id="ARBA00022448"/>
    </source>
</evidence>
<dbReference type="PANTHER" id="PTHR30176:SF3">
    <property type="entry name" value="FERREDOXIN-TYPE PROTEIN NAPH"/>
    <property type="match status" value="1"/>
</dbReference>
<keyword evidence="7" id="KW-0472">Membrane</keyword>
<reference evidence="9 10" key="1">
    <citation type="journal article" date="2016" name="Sci. Rep.">
        <title>Metabolic traits of an uncultured archaeal lineage -MSBL1- from brine pools of the Red Sea.</title>
        <authorList>
            <person name="Mwirichia R."/>
            <person name="Alam I."/>
            <person name="Rashid M."/>
            <person name="Vinu M."/>
            <person name="Ba-Alawi W."/>
            <person name="Anthony Kamau A."/>
            <person name="Kamanda Ngugi D."/>
            <person name="Goker M."/>
            <person name="Klenk H.P."/>
            <person name="Bajic V."/>
            <person name="Stingl U."/>
        </authorList>
    </citation>
    <scope>NUCLEOTIDE SEQUENCE [LARGE SCALE GENOMIC DNA]</scope>
    <source>
        <strain evidence="9">SCGC-AAA259D14</strain>
    </source>
</reference>
<evidence type="ECO:0000256" key="6">
    <source>
        <dbReference type="ARBA" id="ARBA00023014"/>
    </source>
</evidence>
<dbReference type="EMBL" id="LHXL01000025">
    <property type="protein sequence ID" value="KXA89714.1"/>
    <property type="molecule type" value="Genomic_DNA"/>
</dbReference>
<dbReference type="AlphaFoldDB" id="A0A133U685"/>